<feature type="transmembrane region" description="Helical" evidence="10">
    <location>
        <begin position="60"/>
        <end position="85"/>
    </location>
</feature>
<gene>
    <name evidence="12" type="ORF">BDFB_001839</name>
</gene>
<feature type="transmembrane region" description="Helical" evidence="10">
    <location>
        <begin position="194"/>
        <end position="217"/>
    </location>
</feature>
<protein>
    <submittedName>
        <fullName evidence="12">7tm 1 domain containing protein</fullName>
    </submittedName>
</protein>
<feature type="transmembrane region" description="Helical" evidence="10">
    <location>
        <begin position="257"/>
        <end position="275"/>
    </location>
</feature>
<dbReference type="Gene3D" id="1.20.1070.10">
    <property type="entry name" value="Rhodopsin 7-helix transmembrane proteins"/>
    <property type="match status" value="1"/>
</dbReference>
<evidence type="ECO:0000256" key="5">
    <source>
        <dbReference type="ARBA" id="ARBA00023040"/>
    </source>
</evidence>
<keyword evidence="7 9" id="KW-0675">Receptor</keyword>
<dbReference type="STRING" id="1661398.A0A482V998"/>
<dbReference type="CDD" id="cd00637">
    <property type="entry name" value="7tm_classA_rhodopsin-like"/>
    <property type="match status" value="1"/>
</dbReference>
<keyword evidence="13" id="KW-1185">Reference proteome</keyword>
<accession>A0A482V998</accession>
<evidence type="ECO:0000256" key="9">
    <source>
        <dbReference type="RuleBase" id="RU000688"/>
    </source>
</evidence>
<dbReference type="InterPro" id="IPR017452">
    <property type="entry name" value="GPCR_Rhodpsn_7TM"/>
</dbReference>
<dbReference type="InterPro" id="IPR000276">
    <property type="entry name" value="GPCR_Rhodpsn"/>
</dbReference>
<proteinExistence type="inferred from homology"/>
<evidence type="ECO:0000256" key="4">
    <source>
        <dbReference type="ARBA" id="ARBA00022989"/>
    </source>
</evidence>
<keyword evidence="8 9" id="KW-0807">Transducer</keyword>
<evidence type="ECO:0000259" key="11">
    <source>
        <dbReference type="PROSITE" id="PS50262"/>
    </source>
</evidence>
<evidence type="ECO:0000313" key="12">
    <source>
        <dbReference type="EMBL" id="RZB39817.1"/>
    </source>
</evidence>
<dbReference type="PRINTS" id="PR00237">
    <property type="entry name" value="GPCRRHODOPSN"/>
</dbReference>
<keyword evidence="4 10" id="KW-1133">Transmembrane helix</keyword>
<dbReference type="PROSITE" id="PS50262">
    <property type="entry name" value="G_PROTEIN_RECEP_F1_2"/>
    <property type="match status" value="1"/>
</dbReference>
<evidence type="ECO:0000256" key="10">
    <source>
        <dbReference type="SAM" id="Phobius"/>
    </source>
</evidence>
<dbReference type="PROSITE" id="PS00237">
    <property type="entry name" value="G_PROTEIN_RECEP_F1_1"/>
    <property type="match status" value="1"/>
</dbReference>
<feature type="domain" description="G-protein coupled receptors family 1 profile" evidence="11">
    <location>
        <begin position="40"/>
        <end position="312"/>
    </location>
</feature>
<evidence type="ECO:0000256" key="3">
    <source>
        <dbReference type="ARBA" id="ARBA00022692"/>
    </source>
</evidence>
<dbReference type="EMBL" id="QDEB01124832">
    <property type="protein sequence ID" value="RZB39817.1"/>
    <property type="molecule type" value="Genomic_DNA"/>
</dbReference>
<dbReference type="PANTHER" id="PTHR24238:SF58">
    <property type="entry name" value="FI22604P1"/>
    <property type="match status" value="1"/>
</dbReference>
<evidence type="ECO:0000256" key="7">
    <source>
        <dbReference type="ARBA" id="ARBA00023170"/>
    </source>
</evidence>
<keyword evidence="3 9" id="KW-0812">Transmembrane</keyword>
<feature type="transmembrane region" description="Helical" evidence="10">
    <location>
        <begin position="295"/>
        <end position="315"/>
    </location>
</feature>
<dbReference type="GO" id="GO:0008188">
    <property type="term" value="F:neuropeptide receptor activity"/>
    <property type="evidence" value="ECO:0007669"/>
    <property type="project" value="TreeGrafter"/>
</dbReference>
<feature type="transmembrane region" description="Helical" evidence="10">
    <location>
        <begin position="91"/>
        <end position="119"/>
    </location>
</feature>
<evidence type="ECO:0000256" key="2">
    <source>
        <dbReference type="ARBA" id="ARBA00010663"/>
    </source>
</evidence>
<name>A0A482V998_ASBVE</name>
<dbReference type="Pfam" id="PF00001">
    <property type="entry name" value="7tm_1"/>
    <property type="match status" value="1"/>
</dbReference>
<comment type="caution">
    <text evidence="12">The sequence shown here is derived from an EMBL/GenBank/DDBJ whole genome shotgun (WGS) entry which is preliminary data.</text>
</comment>
<dbReference type="Proteomes" id="UP000292052">
    <property type="component" value="Unassembled WGS sequence"/>
</dbReference>
<organism evidence="12 13">
    <name type="scientific">Asbolus verrucosus</name>
    <name type="common">Desert ironclad beetle</name>
    <dbReference type="NCBI Taxonomy" id="1661398"/>
    <lineage>
        <taxon>Eukaryota</taxon>
        <taxon>Metazoa</taxon>
        <taxon>Ecdysozoa</taxon>
        <taxon>Arthropoda</taxon>
        <taxon>Hexapoda</taxon>
        <taxon>Insecta</taxon>
        <taxon>Pterygota</taxon>
        <taxon>Neoptera</taxon>
        <taxon>Endopterygota</taxon>
        <taxon>Coleoptera</taxon>
        <taxon>Polyphaga</taxon>
        <taxon>Cucujiformia</taxon>
        <taxon>Tenebrionidae</taxon>
        <taxon>Pimeliinae</taxon>
        <taxon>Asbolus</taxon>
    </lineage>
</organism>
<feature type="transmembrane region" description="Helical" evidence="10">
    <location>
        <begin position="140"/>
        <end position="160"/>
    </location>
</feature>
<dbReference type="SUPFAM" id="SSF81321">
    <property type="entry name" value="Family A G protein-coupled receptor-like"/>
    <property type="match status" value="1"/>
</dbReference>
<comment type="subcellular location">
    <subcellularLocation>
        <location evidence="1">Membrane</location>
        <topology evidence="1">Multi-pass membrane protein</topology>
    </subcellularLocation>
</comment>
<feature type="transmembrane region" description="Helical" evidence="10">
    <location>
        <begin position="25"/>
        <end position="48"/>
    </location>
</feature>
<dbReference type="OrthoDB" id="5957382at2759"/>
<evidence type="ECO:0000256" key="8">
    <source>
        <dbReference type="ARBA" id="ARBA00023224"/>
    </source>
</evidence>
<reference evidence="12 13" key="1">
    <citation type="submission" date="2017-03" db="EMBL/GenBank/DDBJ databases">
        <title>Genome of the blue death feigning beetle - Asbolus verrucosus.</title>
        <authorList>
            <person name="Rider S.D."/>
        </authorList>
    </citation>
    <scope>NUCLEOTIDE SEQUENCE [LARGE SCALE GENOMIC DNA]</scope>
    <source>
        <strain evidence="12">Butters</strain>
        <tissue evidence="12">Head and leg muscle</tissue>
    </source>
</reference>
<evidence type="ECO:0000256" key="6">
    <source>
        <dbReference type="ARBA" id="ARBA00023136"/>
    </source>
</evidence>
<keyword evidence="5 9" id="KW-0297">G-protein coupled receptor</keyword>
<keyword evidence="6 10" id="KW-0472">Membrane</keyword>
<sequence>MQNRSSTTSISKSHLVYLSDDIRHIFAVIFTILTIVSLIGNCATIYTIGKRNYRCIQKTCIISLALSDILGTAAVFAINIVNFIFDMKIWPLGSFLCAFLPMCQMTGILASSTALMFIAMDRYRNVVHALSKRWNPRLSFCLIAAIIVWLISFGVSYPLYDIFVQREISVLLNNVTNETMDAFVCVTFQKDKLAVYYISTVSIIFFPILFVFFWFYYNIAALVWKHRKPLSTIFNKKKDKSNFETSRDIRVERKIRTFKIIITLMMVFIICRLPYYMALIVKKYAYGEEVWYMNYSFLALHILNCCLNPLLYTFLHVTLKFCVKIKTETEKFVCEICCFCCSKVDFEEYEKENPFVVANQKFDVENSKRNSRVKFDDKVKY</sequence>
<dbReference type="PANTHER" id="PTHR24238">
    <property type="entry name" value="G-PROTEIN COUPLED RECEPTOR"/>
    <property type="match status" value="1"/>
</dbReference>
<dbReference type="GO" id="GO:0005886">
    <property type="term" value="C:plasma membrane"/>
    <property type="evidence" value="ECO:0007669"/>
    <property type="project" value="TreeGrafter"/>
</dbReference>
<dbReference type="AlphaFoldDB" id="A0A482V998"/>
<evidence type="ECO:0000313" key="13">
    <source>
        <dbReference type="Proteomes" id="UP000292052"/>
    </source>
</evidence>
<comment type="similarity">
    <text evidence="2 9">Belongs to the G-protein coupled receptor 1 family.</text>
</comment>
<evidence type="ECO:0000256" key="1">
    <source>
        <dbReference type="ARBA" id="ARBA00004141"/>
    </source>
</evidence>